<protein>
    <submittedName>
        <fullName evidence="1">Uncharacterized protein</fullName>
    </submittedName>
</protein>
<dbReference type="AlphaFoldDB" id="A0A5N6V9G5"/>
<sequence>MLELIMSTNLWCEYIRLLQVQIKRKKQYGPEDIFYWVTAVGNESWVQRVNRRLYRRLSSPHTRVYF</sequence>
<keyword evidence="2" id="KW-1185">Reference proteome</keyword>
<accession>A0A5N6V9G5</accession>
<gene>
    <name evidence="1" type="ORF">BDV40DRAFT_252967</name>
</gene>
<name>A0A5N6V9G5_ASPTM</name>
<dbReference type="EMBL" id="ML738589">
    <property type="protein sequence ID" value="KAE8167463.1"/>
    <property type="molecule type" value="Genomic_DNA"/>
</dbReference>
<reference evidence="1 2" key="1">
    <citation type="submission" date="2019-04" db="EMBL/GenBank/DDBJ databases">
        <title>Friends and foes A comparative genomics study of 23 Aspergillus species from section Flavi.</title>
        <authorList>
            <consortium name="DOE Joint Genome Institute"/>
            <person name="Kjaerbolling I."/>
            <person name="Vesth T."/>
            <person name="Frisvad J.C."/>
            <person name="Nybo J.L."/>
            <person name="Theobald S."/>
            <person name="Kildgaard S."/>
            <person name="Isbrandt T."/>
            <person name="Kuo A."/>
            <person name="Sato A."/>
            <person name="Lyhne E.K."/>
            <person name="Kogle M.E."/>
            <person name="Wiebenga A."/>
            <person name="Kun R.S."/>
            <person name="Lubbers R.J."/>
            <person name="Makela M.R."/>
            <person name="Barry K."/>
            <person name="Chovatia M."/>
            <person name="Clum A."/>
            <person name="Daum C."/>
            <person name="Haridas S."/>
            <person name="He G."/>
            <person name="LaButti K."/>
            <person name="Lipzen A."/>
            <person name="Mondo S."/>
            <person name="Riley R."/>
            <person name="Salamov A."/>
            <person name="Simmons B.A."/>
            <person name="Magnuson J.K."/>
            <person name="Henrissat B."/>
            <person name="Mortensen U.H."/>
            <person name="Larsen T.O."/>
            <person name="Devries R.P."/>
            <person name="Grigoriev I.V."/>
            <person name="Machida M."/>
            <person name="Baker S.E."/>
            <person name="Andersen M.R."/>
        </authorList>
    </citation>
    <scope>NUCLEOTIDE SEQUENCE [LARGE SCALE GENOMIC DNA]</scope>
    <source>
        <strain evidence="1 2">CBS 117626</strain>
    </source>
</reference>
<organism evidence="1 2">
    <name type="scientific">Aspergillus tamarii</name>
    <dbReference type="NCBI Taxonomy" id="41984"/>
    <lineage>
        <taxon>Eukaryota</taxon>
        <taxon>Fungi</taxon>
        <taxon>Dikarya</taxon>
        <taxon>Ascomycota</taxon>
        <taxon>Pezizomycotina</taxon>
        <taxon>Eurotiomycetes</taxon>
        <taxon>Eurotiomycetidae</taxon>
        <taxon>Eurotiales</taxon>
        <taxon>Aspergillaceae</taxon>
        <taxon>Aspergillus</taxon>
        <taxon>Aspergillus subgen. Circumdati</taxon>
    </lineage>
</organism>
<proteinExistence type="predicted"/>
<evidence type="ECO:0000313" key="2">
    <source>
        <dbReference type="Proteomes" id="UP000326950"/>
    </source>
</evidence>
<dbReference type="Proteomes" id="UP000326950">
    <property type="component" value="Unassembled WGS sequence"/>
</dbReference>
<evidence type="ECO:0000313" key="1">
    <source>
        <dbReference type="EMBL" id="KAE8167463.1"/>
    </source>
</evidence>